<dbReference type="AlphaFoldDB" id="A0A6P4ZTE1"/>
<dbReference type="RefSeq" id="XP_019632861.1">
    <property type="nucleotide sequence ID" value="XM_019777302.1"/>
</dbReference>
<dbReference type="GeneID" id="109476367"/>
<proteinExistence type="predicted"/>
<sequence length="141" mass="15280">MFRLLRSPPPGRTPYILGIALLMFLPAITLPGEATDPGASTNVNATDAPSMKVLPTIRVISGNKVEVKVQDGKNITFEPGDPIGKIYFGETSMDDVTKATDAMSSKVKELHEKTGPKSETVTMLTQMNEMLNQLGFSTRKP</sequence>
<gene>
    <name evidence="3" type="primary">LOC109476367</name>
</gene>
<feature type="chain" id="PRO_5027685357" evidence="1">
    <location>
        <begin position="35"/>
        <end position="141"/>
    </location>
</feature>
<accession>A0A6P4ZTE1</accession>
<organism evidence="2 3">
    <name type="scientific">Branchiostoma belcheri</name>
    <name type="common">Amphioxus</name>
    <dbReference type="NCBI Taxonomy" id="7741"/>
    <lineage>
        <taxon>Eukaryota</taxon>
        <taxon>Metazoa</taxon>
        <taxon>Chordata</taxon>
        <taxon>Cephalochordata</taxon>
        <taxon>Leptocardii</taxon>
        <taxon>Amphioxiformes</taxon>
        <taxon>Branchiostomatidae</taxon>
        <taxon>Branchiostoma</taxon>
    </lineage>
</organism>
<evidence type="ECO:0000256" key="1">
    <source>
        <dbReference type="SAM" id="SignalP"/>
    </source>
</evidence>
<dbReference type="Proteomes" id="UP000515135">
    <property type="component" value="Unplaced"/>
</dbReference>
<dbReference type="KEGG" id="bbel:109476367"/>
<feature type="signal peptide" evidence="1">
    <location>
        <begin position="1"/>
        <end position="34"/>
    </location>
</feature>
<evidence type="ECO:0000313" key="3">
    <source>
        <dbReference type="RefSeq" id="XP_019632861.1"/>
    </source>
</evidence>
<dbReference type="OrthoDB" id="9980680at2759"/>
<name>A0A6P4ZTE1_BRABE</name>
<reference evidence="3" key="1">
    <citation type="submission" date="2025-08" db="UniProtKB">
        <authorList>
            <consortium name="RefSeq"/>
        </authorList>
    </citation>
    <scope>IDENTIFICATION</scope>
    <source>
        <tissue evidence="3">Gonad</tissue>
    </source>
</reference>
<keyword evidence="1" id="KW-0732">Signal</keyword>
<keyword evidence="2" id="KW-1185">Reference proteome</keyword>
<evidence type="ECO:0000313" key="2">
    <source>
        <dbReference type="Proteomes" id="UP000515135"/>
    </source>
</evidence>
<protein>
    <submittedName>
        <fullName evidence="3">Uncharacterized protein LOC109476367</fullName>
    </submittedName>
</protein>